<feature type="non-terminal residue" evidence="2">
    <location>
        <position position="80"/>
    </location>
</feature>
<dbReference type="Proteomes" id="UP000478052">
    <property type="component" value="Unassembled WGS sequence"/>
</dbReference>
<evidence type="ECO:0000313" key="3">
    <source>
        <dbReference type="Proteomes" id="UP000478052"/>
    </source>
</evidence>
<feature type="region of interest" description="Disordered" evidence="1">
    <location>
        <begin position="45"/>
        <end position="80"/>
    </location>
</feature>
<comment type="caution">
    <text evidence="2">The sequence shown here is derived from an EMBL/GenBank/DDBJ whole genome shotgun (WGS) entry which is preliminary data.</text>
</comment>
<organism evidence="2 3">
    <name type="scientific">Aphis craccivora</name>
    <name type="common">Cowpea aphid</name>
    <dbReference type="NCBI Taxonomy" id="307492"/>
    <lineage>
        <taxon>Eukaryota</taxon>
        <taxon>Metazoa</taxon>
        <taxon>Ecdysozoa</taxon>
        <taxon>Arthropoda</taxon>
        <taxon>Hexapoda</taxon>
        <taxon>Insecta</taxon>
        <taxon>Pterygota</taxon>
        <taxon>Neoptera</taxon>
        <taxon>Paraneoptera</taxon>
        <taxon>Hemiptera</taxon>
        <taxon>Sternorrhyncha</taxon>
        <taxon>Aphidomorpha</taxon>
        <taxon>Aphidoidea</taxon>
        <taxon>Aphididae</taxon>
        <taxon>Aphidini</taxon>
        <taxon>Aphis</taxon>
        <taxon>Aphis</taxon>
    </lineage>
</organism>
<evidence type="ECO:0000313" key="2">
    <source>
        <dbReference type="EMBL" id="KAF0738977.1"/>
    </source>
</evidence>
<evidence type="ECO:0000256" key="1">
    <source>
        <dbReference type="SAM" id="MobiDB-lite"/>
    </source>
</evidence>
<name>A0A6G0XFF4_APHCR</name>
<reference evidence="2 3" key="1">
    <citation type="submission" date="2019-08" db="EMBL/GenBank/DDBJ databases">
        <title>Whole genome of Aphis craccivora.</title>
        <authorList>
            <person name="Voronova N.V."/>
            <person name="Shulinski R.S."/>
            <person name="Bandarenka Y.V."/>
            <person name="Zhorov D.G."/>
            <person name="Warner D."/>
        </authorList>
    </citation>
    <scope>NUCLEOTIDE SEQUENCE [LARGE SCALE GENOMIC DNA]</scope>
    <source>
        <strain evidence="2">180601</strain>
        <tissue evidence="2">Whole Body</tissue>
    </source>
</reference>
<keyword evidence="3" id="KW-1185">Reference proteome</keyword>
<feature type="non-terminal residue" evidence="2">
    <location>
        <position position="1"/>
    </location>
</feature>
<gene>
    <name evidence="2" type="ORF">FWK35_00039181</name>
</gene>
<protein>
    <submittedName>
        <fullName evidence="2">Protein ALP1-like</fullName>
    </submittedName>
</protein>
<dbReference type="EMBL" id="VUJU01007882">
    <property type="protein sequence ID" value="KAF0738977.1"/>
    <property type="molecule type" value="Genomic_DNA"/>
</dbReference>
<proteinExistence type="predicted"/>
<feature type="compositionally biased region" description="Polar residues" evidence="1">
    <location>
        <begin position="57"/>
        <end position="66"/>
    </location>
</feature>
<sequence>SFVKEFGEHIFTSDGKVLFCKLCEVKVSATKRFLVTQHIKTAKHEHVFNQRKRREQSTSQSLFTENTNKKSDFNSDLTEA</sequence>
<dbReference type="OrthoDB" id="6604921at2759"/>
<dbReference type="AlphaFoldDB" id="A0A6G0XFF4"/>
<accession>A0A6G0XFF4</accession>